<dbReference type="PANTHER" id="PTHR44591">
    <property type="entry name" value="STRESS RESPONSE REGULATOR PROTEIN 1"/>
    <property type="match status" value="1"/>
</dbReference>
<dbReference type="SUPFAM" id="SSF52172">
    <property type="entry name" value="CheY-like"/>
    <property type="match status" value="1"/>
</dbReference>
<dbReference type="PROSITE" id="PS50110">
    <property type="entry name" value="RESPONSE_REGULATORY"/>
    <property type="match status" value="1"/>
</dbReference>
<evidence type="ECO:0000259" key="3">
    <source>
        <dbReference type="PROSITE" id="PS50110"/>
    </source>
</evidence>
<keyword evidence="1 2" id="KW-0597">Phosphoprotein</keyword>
<dbReference type="InterPro" id="IPR050595">
    <property type="entry name" value="Bact_response_regulator"/>
</dbReference>
<evidence type="ECO:0000313" key="5">
    <source>
        <dbReference type="Proteomes" id="UP001157133"/>
    </source>
</evidence>
<dbReference type="EMBL" id="BSSU01000015">
    <property type="protein sequence ID" value="GLX83400.1"/>
    <property type="molecule type" value="Genomic_DNA"/>
</dbReference>
<keyword evidence="5" id="KW-1185">Reference proteome</keyword>
<dbReference type="SMART" id="SM00448">
    <property type="entry name" value="REC"/>
    <property type="match status" value="1"/>
</dbReference>
<dbReference type="PANTHER" id="PTHR44591:SF3">
    <property type="entry name" value="RESPONSE REGULATORY DOMAIN-CONTAINING PROTEIN"/>
    <property type="match status" value="1"/>
</dbReference>
<feature type="modified residue" description="4-aspartylphosphate" evidence="2">
    <location>
        <position position="62"/>
    </location>
</feature>
<dbReference type="Gene3D" id="3.40.50.2300">
    <property type="match status" value="1"/>
</dbReference>
<dbReference type="CDD" id="cd00156">
    <property type="entry name" value="REC"/>
    <property type="match status" value="1"/>
</dbReference>
<evidence type="ECO:0000256" key="2">
    <source>
        <dbReference type="PROSITE-ProRule" id="PRU00169"/>
    </source>
</evidence>
<reference evidence="4 5" key="1">
    <citation type="submission" date="2023-03" db="EMBL/GenBank/DDBJ databases">
        <title>Draft genome sequence of Thalassotalea eurytherma JCM 18482T.</title>
        <authorList>
            <person name="Sawabe T."/>
        </authorList>
    </citation>
    <scope>NUCLEOTIDE SEQUENCE [LARGE SCALE GENOMIC DNA]</scope>
    <source>
        <strain evidence="4 5">JCM 18482</strain>
    </source>
</reference>
<proteinExistence type="predicted"/>
<dbReference type="InterPro" id="IPR001789">
    <property type="entry name" value="Sig_transdc_resp-reg_receiver"/>
</dbReference>
<dbReference type="InterPro" id="IPR011006">
    <property type="entry name" value="CheY-like_superfamily"/>
</dbReference>
<dbReference type="Pfam" id="PF00072">
    <property type="entry name" value="Response_reg"/>
    <property type="match status" value="1"/>
</dbReference>
<comment type="caution">
    <text evidence="4">The sequence shown here is derived from an EMBL/GenBank/DDBJ whole genome shotgun (WGS) entry which is preliminary data.</text>
</comment>
<name>A0ABQ6H5G8_9GAMM</name>
<protein>
    <recommendedName>
        <fullName evidence="3">Response regulatory domain-containing protein</fullName>
    </recommendedName>
</protein>
<accession>A0ABQ6H5G8</accession>
<dbReference type="RefSeq" id="WP_284208832.1">
    <property type="nucleotide sequence ID" value="NZ_BSSU01000015.1"/>
</dbReference>
<evidence type="ECO:0000256" key="1">
    <source>
        <dbReference type="ARBA" id="ARBA00022553"/>
    </source>
</evidence>
<evidence type="ECO:0000313" key="4">
    <source>
        <dbReference type="EMBL" id="GLX83400.1"/>
    </source>
</evidence>
<dbReference type="Proteomes" id="UP001157133">
    <property type="component" value="Unassembled WGS sequence"/>
</dbReference>
<gene>
    <name evidence="4" type="ORF">theurythT_28530</name>
</gene>
<feature type="domain" description="Response regulatory" evidence="3">
    <location>
        <begin position="12"/>
        <end position="127"/>
    </location>
</feature>
<sequence length="152" mass="17081">MTVQPALTQDSGIVIIDDEPSMAELASEILREVGFKDIVTYTSVKTLTEEAKVAEAQLVFIDINLQETSGLILLAWFKNKFPEKHIVMFSGDTRKDLVSEAINLGACGFLSKVELHKNIRQLLNKWQIKYPIDAVIPQSKQQRRPASEPIID</sequence>
<organism evidence="4 5">
    <name type="scientific">Thalassotalea eurytherma</name>
    <dbReference type="NCBI Taxonomy" id="1144278"/>
    <lineage>
        <taxon>Bacteria</taxon>
        <taxon>Pseudomonadati</taxon>
        <taxon>Pseudomonadota</taxon>
        <taxon>Gammaproteobacteria</taxon>
        <taxon>Alteromonadales</taxon>
        <taxon>Colwelliaceae</taxon>
        <taxon>Thalassotalea</taxon>
    </lineage>
</organism>